<accession>A0A291HSN0</accession>
<protein>
    <submittedName>
        <fullName evidence="2">Uncharacterized protein</fullName>
    </submittedName>
</protein>
<keyword evidence="1" id="KW-0732">Signal</keyword>
<gene>
    <name evidence="2" type="ORF">AN401_15360</name>
</gene>
<feature type="signal peptide" evidence="1">
    <location>
        <begin position="1"/>
        <end position="24"/>
    </location>
</feature>
<dbReference type="EMBL" id="CP012621">
    <property type="protein sequence ID" value="ATG75068.1"/>
    <property type="molecule type" value="Genomic_DNA"/>
</dbReference>
<name>A0A291HSN0_9GAMM</name>
<dbReference type="KEGG" id="zdf:AN401_15360"/>
<keyword evidence="3" id="KW-1185">Reference proteome</keyword>
<reference evidence="3" key="1">
    <citation type="submission" date="2015-09" db="EMBL/GenBank/DDBJ databases">
        <authorList>
            <person name="Shao Z."/>
            <person name="Wang L."/>
        </authorList>
    </citation>
    <scope>NUCLEOTIDE SEQUENCE [LARGE SCALE GENOMIC DNA]</scope>
    <source>
        <strain evidence="3">F13-1</strain>
    </source>
</reference>
<dbReference type="AlphaFoldDB" id="A0A291HSN0"/>
<feature type="chain" id="PRO_5012154701" evidence="1">
    <location>
        <begin position="25"/>
        <end position="402"/>
    </location>
</feature>
<sequence length="402" mass="44216">MRFYKSGLSLLAAMVLTACSSNTAQQGTPPAGIELVRGPTQIAGGNARGPEDITVRTPHFTFAISPASQGALVDLALVENGVFGKDRIESLDFVPGDGELSLDVLTITEHSPERLVIDLKRQWNGHTLLSRYEVSRDYPGIKLSTRLQSPVKDTLFAGYRLQRNEPAQPGPSHNEVTRMVQNHWTAAQPQNPLGELYETDDLRRSRQPSQAGEFSAWLSAGSLGGLLSDKEMYTIASDQASLGLFELNPAASNLDSYLSVMRQRWDRGERVYLSASPLLKDGRQKSAKLYAYTPKGRLSADFATAAAKGHSFLSFGPEIYPVTTNFGGVAAPYSETQVEFRSEVGLAKAEVWLDGKQVAGWNINGAKWFRTGVPVPPNRTWMQWIVEDKQGNRAYSNPIWVK</sequence>
<evidence type="ECO:0000256" key="1">
    <source>
        <dbReference type="SAM" id="SignalP"/>
    </source>
</evidence>
<dbReference type="RefSeq" id="WP_096779865.1">
    <property type="nucleotide sequence ID" value="NZ_CP012621.1"/>
</dbReference>
<dbReference type="PROSITE" id="PS51257">
    <property type="entry name" value="PROKAR_LIPOPROTEIN"/>
    <property type="match status" value="1"/>
</dbReference>
<dbReference type="Proteomes" id="UP000217763">
    <property type="component" value="Chromosome"/>
</dbReference>
<evidence type="ECO:0000313" key="3">
    <source>
        <dbReference type="Proteomes" id="UP000217763"/>
    </source>
</evidence>
<evidence type="ECO:0000313" key="2">
    <source>
        <dbReference type="EMBL" id="ATG75068.1"/>
    </source>
</evidence>
<organism evidence="2 3">
    <name type="scientific">Zobellella denitrificans</name>
    <dbReference type="NCBI Taxonomy" id="347534"/>
    <lineage>
        <taxon>Bacteria</taxon>
        <taxon>Pseudomonadati</taxon>
        <taxon>Pseudomonadota</taxon>
        <taxon>Gammaproteobacteria</taxon>
        <taxon>Aeromonadales</taxon>
        <taxon>Aeromonadaceae</taxon>
        <taxon>Zobellella</taxon>
    </lineage>
</organism>
<proteinExistence type="predicted"/>